<evidence type="ECO:0000313" key="4">
    <source>
        <dbReference type="EMBL" id="KAF2501246.1"/>
    </source>
</evidence>
<dbReference type="EMBL" id="MU004182">
    <property type="protein sequence ID" value="KAF2501246.1"/>
    <property type="molecule type" value="Genomic_DNA"/>
</dbReference>
<evidence type="ECO:0000256" key="1">
    <source>
        <dbReference type="SAM" id="MobiDB-lite"/>
    </source>
</evidence>
<accession>A0A6A6R9S4</accession>
<reference evidence="4" key="1">
    <citation type="journal article" date="2020" name="Stud. Mycol.">
        <title>101 Dothideomycetes genomes: a test case for predicting lifestyles and emergence of pathogens.</title>
        <authorList>
            <person name="Haridas S."/>
            <person name="Albert R."/>
            <person name="Binder M."/>
            <person name="Bloem J."/>
            <person name="Labutti K."/>
            <person name="Salamov A."/>
            <person name="Andreopoulos B."/>
            <person name="Baker S."/>
            <person name="Barry K."/>
            <person name="Bills G."/>
            <person name="Bluhm B."/>
            <person name="Cannon C."/>
            <person name="Castanera R."/>
            <person name="Culley D."/>
            <person name="Daum C."/>
            <person name="Ezra D."/>
            <person name="Gonzalez J."/>
            <person name="Henrissat B."/>
            <person name="Kuo A."/>
            <person name="Liang C."/>
            <person name="Lipzen A."/>
            <person name="Lutzoni F."/>
            <person name="Magnuson J."/>
            <person name="Mondo S."/>
            <person name="Nolan M."/>
            <person name="Ohm R."/>
            <person name="Pangilinan J."/>
            <person name="Park H.-J."/>
            <person name="Ramirez L."/>
            <person name="Alfaro M."/>
            <person name="Sun H."/>
            <person name="Tritt A."/>
            <person name="Yoshinaga Y."/>
            <person name="Zwiers L.-H."/>
            <person name="Turgeon B."/>
            <person name="Goodwin S."/>
            <person name="Spatafora J."/>
            <person name="Crous P."/>
            <person name="Grigoriev I."/>
        </authorList>
    </citation>
    <scope>NUCLEOTIDE SEQUENCE</scope>
    <source>
        <strain evidence="4">CBS 269.34</strain>
    </source>
</reference>
<feature type="signal peptide" evidence="2">
    <location>
        <begin position="1"/>
        <end position="20"/>
    </location>
</feature>
<keyword evidence="5" id="KW-1185">Reference proteome</keyword>
<evidence type="ECO:0000256" key="2">
    <source>
        <dbReference type="SAM" id="SignalP"/>
    </source>
</evidence>
<dbReference type="Proteomes" id="UP000799750">
    <property type="component" value="Unassembled WGS sequence"/>
</dbReference>
<dbReference type="AlphaFoldDB" id="A0A6A6R9S4"/>
<proteinExistence type="predicted"/>
<organism evidence="4 5">
    <name type="scientific">Lophium mytilinum</name>
    <dbReference type="NCBI Taxonomy" id="390894"/>
    <lineage>
        <taxon>Eukaryota</taxon>
        <taxon>Fungi</taxon>
        <taxon>Dikarya</taxon>
        <taxon>Ascomycota</taxon>
        <taxon>Pezizomycotina</taxon>
        <taxon>Dothideomycetes</taxon>
        <taxon>Pleosporomycetidae</taxon>
        <taxon>Mytilinidiales</taxon>
        <taxon>Mytilinidiaceae</taxon>
        <taxon>Lophium</taxon>
    </lineage>
</organism>
<evidence type="ECO:0000313" key="5">
    <source>
        <dbReference type="Proteomes" id="UP000799750"/>
    </source>
</evidence>
<dbReference type="OrthoDB" id="2583188at2759"/>
<name>A0A6A6R9S4_9PEZI</name>
<dbReference type="Pfam" id="PF13810">
    <property type="entry name" value="DUF4185"/>
    <property type="match status" value="1"/>
</dbReference>
<keyword evidence="2" id="KW-0732">Signal</keyword>
<gene>
    <name evidence="4" type="ORF">BU16DRAFT_577447</name>
</gene>
<feature type="domain" description="DUF4185" evidence="3">
    <location>
        <begin position="175"/>
        <end position="319"/>
    </location>
</feature>
<evidence type="ECO:0000259" key="3">
    <source>
        <dbReference type="Pfam" id="PF13810"/>
    </source>
</evidence>
<protein>
    <recommendedName>
        <fullName evidence="3">DUF4185 domain-containing protein</fullName>
    </recommendedName>
</protein>
<dbReference type="InterPro" id="IPR025442">
    <property type="entry name" value="DUF4185"/>
</dbReference>
<feature type="chain" id="PRO_5025370429" description="DUF4185 domain-containing protein" evidence="2">
    <location>
        <begin position="21"/>
        <end position="332"/>
    </location>
</feature>
<feature type="region of interest" description="Disordered" evidence="1">
    <location>
        <begin position="31"/>
        <end position="53"/>
    </location>
</feature>
<sequence length="332" mass="35604">MFLFTSYTVAFTALASFVSAQTPAAPIASVVSDPTNVTSDDPPAGKQYSRDSGFPGTVGTKSFTMNYDTSLCDTDETSNCVFVATNSFVDHTANPAIVHDPPNGMNLCNTGDQLGWVTNVIGVNSTHGVGFFTNITHANGAESAHGSRPIIMDVSNDTPVCTNIDNAVEFWTLSNHAAYSNGGVINGTDGYIYLYGTNNTDIYLARVLLNVKSVSSLSAYQYWNGDAFVSDESAATPVLTNTYGGSPFFSTHYNSYVYLSEAAYFAGVLAARADQPQGPFSSFTNLFNDPDRGGVYLPYALPQYDTTGQTVAIVYSVVDNFSQRVRTITWGN</sequence>